<evidence type="ECO:0000259" key="11">
    <source>
        <dbReference type="Pfam" id="PF00254"/>
    </source>
</evidence>
<feature type="domain" description="PPIase FKBP-type" evidence="11">
    <location>
        <begin position="158"/>
        <end position="233"/>
    </location>
</feature>
<evidence type="ECO:0000313" key="14">
    <source>
        <dbReference type="EMBL" id="GFM37498.1"/>
    </source>
</evidence>
<feature type="domain" description="Trigger factor C-terminal" evidence="13">
    <location>
        <begin position="263"/>
        <end position="419"/>
    </location>
</feature>
<dbReference type="Pfam" id="PF05697">
    <property type="entry name" value="Trigger_N"/>
    <property type="match status" value="1"/>
</dbReference>
<dbReference type="GO" id="GO:0043022">
    <property type="term" value="F:ribosome binding"/>
    <property type="evidence" value="ECO:0007669"/>
    <property type="project" value="TreeGrafter"/>
</dbReference>
<dbReference type="PANTHER" id="PTHR30560">
    <property type="entry name" value="TRIGGER FACTOR CHAPERONE AND PEPTIDYL-PROLYL CIS/TRANS ISOMERASE"/>
    <property type="match status" value="1"/>
</dbReference>
<evidence type="ECO:0000259" key="13">
    <source>
        <dbReference type="Pfam" id="PF05698"/>
    </source>
</evidence>
<keyword evidence="5 10" id="KW-0963">Cytoplasm</keyword>
<dbReference type="GO" id="GO:0003755">
    <property type="term" value="F:peptidyl-prolyl cis-trans isomerase activity"/>
    <property type="evidence" value="ECO:0007669"/>
    <property type="project" value="UniProtKB-UniRule"/>
</dbReference>
<evidence type="ECO:0000256" key="7">
    <source>
        <dbReference type="ARBA" id="ARBA00023186"/>
    </source>
</evidence>
<dbReference type="InterPro" id="IPR037041">
    <property type="entry name" value="Trigger_fac_C_sf"/>
</dbReference>
<dbReference type="GO" id="GO:0015031">
    <property type="term" value="P:protein transport"/>
    <property type="evidence" value="ECO:0007669"/>
    <property type="project" value="UniProtKB-UniRule"/>
</dbReference>
<dbReference type="NCBIfam" id="TIGR00115">
    <property type="entry name" value="tig"/>
    <property type="match status" value="1"/>
</dbReference>
<dbReference type="PANTHER" id="PTHR30560:SF3">
    <property type="entry name" value="TRIGGER FACTOR-LIKE PROTEIN TIG, CHLOROPLASTIC"/>
    <property type="match status" value="1"/>
</dbReference>
<protein>
    <recommendedName>
        <fullName evidence="4 10">Trigger factor</fullName>
        <shortName evidence="10">TF</shortName>
        <ecNumber evidence="3 10">5.2.1.8</ecNumber>
    </recommendedName>
    <alternativeName>
        <fullName evidence="9 10">PPIase</fullName>
    </alternativeName>
</protein>
<dbReference type="PIRSF" id="PIRSF003095">
    <property type="entry name" value="Trigger_factor"/>
    <property type="match status" value="1"/>
</dbReference>
<dbReference type="RefSeq" id="WP_174410092.1">
    <property type="nucleotide sequence ID" value="NZ_BLVP01000008.1"/>
</dbReference>
<reference evidence="14 15" key="1">
    <citation type="submission" date="2020-05" db="EMBL/GenBank/DDBJ databases">
        <title>Draft genome sequence of Desulfovibrio psychrotolerans JS1T.</title>
        <authorList>
            <person name="Ueno A."/>
            <person name="Tamazawa S."/>
            <person name="Tamamura S."/>
            <person name="Murakami T."/>
            <person name="Kiyama T."/>
            <person name="Inomata H."/>
            <person name="Amano Y."/>
            <person name="Miyakawa K."/>
            <person name="Tamaki H."/>
            <person name="Naganuma T."/>
            <person name="Kaneko K."/>
        </authorList>
    </citation>
    <scope>NUCLEOTIDE SEQUENCE [LARGE SCALE GENOMIC DNA]</scope>
    <source>
        <strain evidence="14 15">JS1</strain>
    </source>
</reference>
<evidence type="ECO:0000256" key="9">
    <source>
        <dbReference type="ARBA" id="ARBA00029986"/>
    </source>
</evidence>
<dbReference type="Gene3D" id="3.30.70.1050">
    <property type="entry name" value="Trigger factor ribosome-binding domain"/>
    <property type="match status" value="1"/>
</dbReference>
<organism evidence="14 15">
    <name type="scientific">Desulfovibrio psychrotolerans</name>
    <dbReference type="NCBI Taxonomy" id="415242"/>
    <lineage>
        <taxon>Bacteria</taxon>
        <taxon>Pseudomonadati</taxon>
        <taxon>Thermodesulfobacteriota</taxon>
        <taxon>Desulfovibrionia</taxon>
        <taxon>Desulfovibrionales</taxon>
        <taxon>Desulfovibrionaceae</taxon>
        <taxon>Desulfovibrio</taxon>
    </lineage>
</organism>
<dbReference type="GO" id="GO:0051301">
    <property type="term" value="P:cell division"/>
    <property type="evidence" value="ECO:0007669"/>
    <property type="project" value="UniProtKB-KW"/>
</dbReference>
<dbReference type="GO" id="GO:0005737">
    <property type="term" value="C:cytoplasm"/>
    <property type="evidence" value="ECO:0007669"/>
    <property type="project" value="UniProtKB-SubCell"/>
</dbReference>
<dbReference type="InterPro" id="IPR001179">
    <property type="entry name" value="PPIase_FKBP_dom"/>
</dbReference>
<evidence type="ECO:0000256" key="10">
    <source>
        <dbReference type="HAMAP-Rule" id="MF_00303"/>
    </source>
</evidence>
<dbReference type="SUPFAM" id="SSF54534">
    <property type="entry name" value="FKBP-like"/>
    <property type="match status" value="1"/>
</dbReference>
<dbReference type="HAMAP" id="MF_00303">
    <property type="entry name" value="Trigger_factor_Tig"/>
    <property type="match status" value="1"/>
</dbReference>
<evidence type="ECO:0000259" key="12">
    <source>
        <dbReference type="Pfam" id="PF05697"/>
    </source>
</evidence>
<evidence type="ECO:0000256" key="5">
    <source>
        <dbReference type="ARBA" id="ARBA00022490"/>
    </source>
</evidence>
<dbReference type="InterPro" id="IPR005215">
    <property type="entry name" value="Trig_fac"/>
</dbReference>
<accession>A0A7J0BV13</accession>
<evidence type="ECO:0000256" key="2">
    <source>
        <dbReference type="ARBA" id="ARBA00005464"/>
    </source>
</evidence>
<comment type="catalytic activity">
    <reaction evidence="1 10">
        <text>[protein]-peptidylproline (omega=180) = [protein]-peptidylproline (omega=0)</text>
        <dbReference type="Rhea" id="RHEA:16237"/>
        <dbReference type="Rhea" id="RHEA-COMP:10747"/>
        <dbReference type="Rhea" id="RHEA-COMP:10748"/>
        <dbReference type="ChEBI" id="CHEBI:83833"/>
        <dbReference type="ChEBI" id="CHEBI:83834"/>
        <dbReference type="EC" id="5.2.1.8"/>
    </reaction>
</comment>
<dbReference type="Gene3D" id="3.10.50.40">
    <property type="match status" value="1"/>
</dbReference>
<dbReference type="GO" id="GO:0044183">
    <property type="term" value="F:protein folding chaperone"/>
    <property type="evidence" value="ECO:0007669"/>
    <property type="project" value="TreeGrafter"/>
</dbReference>
<comment type="function">
    <text evidence="10">Involved in protein export. Acts as a chaperone by maintaining the newly synthesized protein in an open conformation. Functions as a peptidyl-prolyl cis-trans isomerase.</text>
</comment>
<keyword evidence="15" id="KW-1185">Reference proteome</keyword>
<comment type="subcellular location">
    <subcellularLocation>
        <location evidence="10">Cytoplasm</location>
    </subcellularLocation>
    <text evidence="10">About half TF is bound to the ribosome near the polypeptide exit tunnel while the other half is free in the cytoplasm.</text>
</comment>
<dbReference type="AlphaFoldDB" id="A0A7J0BV13"/>
<comment type="caution">
    <text evidence="14">The sequence shown here is derived from an EMBL/GenBank/DDBJ whole genome shotgun (WGS) entry which is preliminary data.</text>
</comment>
<dbReference type="SUPFAM" id="SSF109998">
    <property type="entry name" value="Triger factor/SurA peptide-binding domain-like"/>
    <property type="match status" value="1"/>
</dbReference>
<evidence type="ECO:0000256" key="1">
    <source>
        <dbReference type="ARBA" id="ARBA00000971"/>
    </source>
</evidence>
<dbReference type="GO" id="GO:0043335">
    <property type="term" value="P:protein unfolding"/>
    <property type="evidence" value="ECO:0007669"/>
    <property type="project" value="TreeGrafter"/>
</dbReference>
<dbReference type="InterPro" id="IPR008881">
    <property type="entry name" value="Trigger_fac_ribosome-bd_bac"/>
</dbReference>
<gene>
    <name evidence="10 14" type="primary">tig</name>
    <name evidence="14" type="ORF">DSM19430T_21820</name>
</gene>
<evidence type="ECO:0000313" key="15">
    <source>
        <dbReference type="Proteomes" id="UP000503820"/>
    </source>
</evidence>
<evidence type="ECO:0000256" key="6">
    <source>
        <dbReference type="ARBA" id="ARBA00023110"/>
    </source>
</evidence>
<dbReference type="InterPro" id="IPR008880">
    <property type="entry name" value="Trigger_fac_C"/>
</dbReference>
<evidence type="ECO:0000256" key="4">
    <source>
        <dbReference type="ARBA" id="ARBA00016902"/>
    </source>
</evidence>
<name>A0A7J0BV13_9BACT</name>
<dbReference type="GO" id="GO:0051083">
    <property type="term" value="P:'de novo' cotranslational protein folding"/>
    <property type="evidence" value="ECO:0007669"/>
    <property type="project" value="TreeGrafter"/>
</dbReference>
<dbReference type="InterPro" id="IPR046357">
    <property type="entry name" value="PPIase_dom_sf"/>
</dbReference>
<proteinExistence type="inferred from homology"/>
<keyword evidence="8 10" id="KW-0413">Isomerase</keyword>
<keyword evidence="7 10" id="KW-0143">Chaperone</keyword>
<keyword evidence="6 10" id="KW-0697">Rotamase</keyword>
<dbReference type="SUPFAM" id="SSF102735">
    <property type="entry name" value="Trigger factor ribosome-binding domain"/>
    <property type="match status" value="1"/>
</dbReference>
<dbReference type="EC" id="5.2.1.8" evidence="3 10"/>
<evidence type="ECO:0000256" key="8">
    <source>
        <dbReference type="ARBA" id="ARBA00023235"/>
    </source>
</evidence>
<dbReference type="InterPro" id="IPR036611">
    <property type="entry name" value="Trigger_fac_ribosome-bd_sf"/>
</dbReference>
<evidence type="ECO:0000256" key="3">
    <source>
        <dbReference type="ARBA" id="ARBA00013194"/>
    </source>
</evidence>
<dbReference type="EMBL" id="BLVP01000008">
    <property type="protein sequence ID" value="GFM37498.1"/>
    <property type="molecule type" value="Genomic_DNA"/>
</dbReference>
<comment type="domain">
    <text evidence="10">Consists of 3 domains; the N-terminus binds the ribosome, the middle domain has PPIase activity, while the C-terminus has intrinsic chaperone activity on its own.</text>
</comment>
<feature type="domain" description="Trigger factor ribosome-binding bacterial" evidence="12">
    <location>
        <begin position="1"/>
        <end position="144"/>
    </location>
</feature>
<dbReference type="Pfam" id="PF00254">
    <property type="entry name" value="FKBP_C"/>
    <property type="match status" value="1"/>
</dbReference>
<comment type="similarity">
    <text evidence="2 10">Belongs to the FKBP-type PPIase family. Tig subfamily.</text>
</comment>
<dbReference type="Gene3D" id="1.10.3120.10">
    <property type="entry name" value="Trigger factor, C-terminal domain"/>
    <property type="match status" value="1"/>
</dbReference>
<dbReference type="InterPro" id="IPR027304">
    <property type="entry name" value="Trigger_fact/SurA_dom_sf"/>
</dbReference>
<dbReference type="Pfam" id="PF05698">
    <property type="entry name" value="Trigger_C"/>
    <property type="match status" value="1"/>
</dbReference>
<keyword evidence="10" id="KW-0131">Cell cycle</keyword>
<dbReference type="Proteomes" id="UP000503820">
    <property type="component" value="Unassembled WGS sequence"/>
</dbReference>
<sequence>MEYTVEDLSPVKKKVSVTVPVEEVNASLSATIAMYRTSVDLKGFRKGKVPSSVIESRFRKEVYSEATQDLVNVHINEIIGELNVNPVSRIDFDGGELVRDEAFSYALSFEVLPEFELPNYEGMDVEQEQVVVKDDEVDEVINRIRGNMAEIITLAENRPAKDGEIAVIDFAAYENGEPIEGIAAQNFQMTLGEKQALEDFENLVKTVAPGEEKEGEVTFPADFINTEFAGKTVTMKVTVHSIQERRLPELDDEMARKAGGFDSVEKMREAVVQSYKKSRGDLCKSQAQTSMLERLLKTVDYPLPESMVEMYMDNLLMEKKNRLERQGKSLESLGKSMEELRDEVRPEAEKIAKTQIFLVAAARKEGVEVTEQEVDMQLHQLAMQTGQDFRSVKEYYAQNNLLFGLRDRLLADKAMDAVFQKANVTEVPPKDLKLDGAE</sequence>
<keyword evidence="10" id="KW-0132">Cell division</keyword>